<evidence type="ECO:0000259" key="1">
    <source>
        <dbReference type="Pfam" id="PF01610"/>
    </source>
</evidence>
<protein>
    <submittedName>
        <fullName evidence="4">ISL3 family transposase</fullName>
    </submittedName>
</protein>
<dbReference type="Pfam" id="PF13542">
    <property type="entry name" value="HTH_Tnp_ISL3"/>
    <property type="match status" value="1"/>
</dbReference>
<dbReference type="InterPro" id="IPR032877">
    <property type="entry name" value="Transposase_HTH"/>
</dbReference>
<keyword evidence="5" id="KW-1185">Reference proteome</keyword>
<dbReference type="PANTHER" id="PTHR33498:SF1">
    <property type="entry name" value="TRANSPOSASE FOR INSERTION SEQUENCE ELEMENT IS1557"/>
    <property type="match status" value="1"/>
</dbReference>
<dbReference type="InterPro" id="IPR002560">
    <property type="entry name" value="Transposase_DDE"/>
</dbReference>
<name>A0A853JG48_9GAMM</name>
<dbReference type="EMBL" id="JACCKA010000081">
    <property type="protein sequence ID" value="NZA27569.1"/>
    <property type="molecule type" value="Genomic_DNA"/>
</dbReference>
<organism evidence="4 5">
    <name type="scientific">Luteimonas salinisoli</name>
    <dbReference type="NCBI Taxonomy" id="2752307"/>
    <lineage>
        <taxon>Bacteria</taxon>
        <taxon>Pseudomonadati</taxon>
        <taxon>Pseudomonadota</taxon>
        <taxon>Gammaproteobacteria</taxon>
        <taxon>Lysobacterales</taxon>
        <taxon>Lysobacteraceae</taxon>
        <taxon>Luteimonas</taxon>
    </lineage>
</organism>
<dbReference type="InterPro" id="IPR029261">
    <property type="entry name" value="Transposase_Znf"/>
</dbReference>
<dbReference type="Proteomes" id="UP000578091">
    <property type="component" value="Unassembled WGS sequence"/>
</dbReference>
<dbReference type="AlphaFoldDB" id="A0A853JG48"/>
<accession>A0A853JG48</accession>
<evidence type="ECO:0000313" key="4">
    <source>
        <dbReference type="EMBL" id="NZA27569.1"/>
    </source>
</evidence>
<dbReference type="PANTHER" id="PTHR33498">
    <property type="entry name" value="TRANSPOSASE FOR INSERTION SEQUENCE ELEMENT IS1557"/>
    <property type="match status" value="1"/>
</dbReference>
<dbReference type="InterPro" id="IPR047951">
    <property type="entry name" value="Transpos_ISL3"/>
</dbReference>
<dbReference type="RefSeq" id="WP_180679345.1">
    <property type="nucleotide sequence ID" value="NZ_JACCKA010000081.1"/>
</dbReference>
<sequence>MADGDCIAQLGGWVGYGVSGWRHERRGDRRWLVVELEPRTEAARHCSGCGQAVAALHDRSERRIRDLPVFEDPVELVVPRLRLACPGCGPRLEQLDWLDRHARVTRRLAESVARLCAVTSILQAARWFGLDWKTVKRIDFQHLERTLGPIDLTGVTVIAMDEFAIQKGHRYATVVVEPERKRVLWVGRGRSRTEVRPFFELLGPEGCHALRAVAMDMNTAYDLEVKQHCPNAEVVYDLFHVVAKYGREVIDRVRVDEANRLCNDKPARQVVKTSRWLLLRNRENVPPEQAVKLDELLAANRALLTVYLLKDDLKQLWRYRSEAWARKFWKSWKRRALRSGLEPLKVFVRRLEPYLPGILAHCRWPLGTNLVEGINNRIKVIKRVAYGYRDDAYFFLKIRAAFPGLG</sequence>
<evidence type="ECO:0000259" key="2">
    <source>
        <dbReference type="Pfam" id="PF13542"/>
    </source>
</evidence>
<feature type="domain" description="Transposase IS204/IS1001/IS1096/IS1165 helix-turn-helix" evidence="2">
    <location>
        <begin position="93"/>
        <end position="138"/>
    </location>
</feature>
<feature type="domain" description="Transposase IS204/IS1001/IS1096/IS1165 zinc-finger" evidence="3">
    <location>
        <begin position="44"/>
        <end position="88"/>
    </location>
</feature>
<gene>
    <name evidence="4" type="ORF">H0E84_14400</name>
</gene>
<dbReference type="Pfam" id="PF14690">
    <property type="entry name" value="Zn_ribbon_ISL3"/>
    <property type="match status" value="1"/>
</dbReference>
<dbReference type="Pfam" id="PF01610">
    <property type="entry name" value="DDE_Tnp_ISL3"/>
    <property type="match status" value="1"/>
</dbReference>
<proteinExistence type="predicted"/>
<evidence type="ECO:0000313" key="5">
    <source>
        <dbReference type="Proteomes" id="UP000578091"/>
    </source>
</evidence>
<dbReference type="NCBIfam" id="NF033550">
    <property type="entry name" value="transpos_ISL3"/>
    <property type="match status" value="1"/>
</dbReference>
<reference evidence="4 5" key="1">
    <citation type="submission" date="2020-07" db="EMBL/GenBank/DDBJ databases">
        <title>Luteimonas sp. SJ-92.</title>
        <authorList>
            <person name="Huang X.-X."/>
            <person name="Xu L."/>
            <person name="Sun J.-Q."/>
        </authorList>
    </citation>
    <scope>NUCLEOTIDE SEQUENCE [LARGE SCALE GENOMIC DNA]</scope>
    <source>
        <strain evidence="4 5">SJ-92</strain>
    </source>
</reference>
<evidence type="ECO:0000259" key="3">
    <source>
        <dbReference type="Pfam" id="PF14690"/>
    </source>
</evidence>
<feature type="domain" description="Transposase IS204/IS1001/IS1096/IS1165 DDE" evidence="1">
    <location>
        <begin position="158"/>
        <end position="398"/>
    </location>
</feature>
<comment type="caution">
    <text evidence="4">The sequence shown here is derived from an EMBL/GenBank/DDBJ whole genome shotgun (WGS) entry which is preliminary data.</text>
</comment>